<protein>
    <recommendedName>
        <fullName evidence="2">HK97 gp10 family phage protein</fullName>
    </recommendedName>
</protein>
<dbReference type="InterPro" id="IPR010064">
    <property type="entry name" value="HK97-gp10_tail"/>
</dbReference>
<name>A0A8S5MWM2_9CAUD</name>
<proteinExistence type="predicted"/>
<organism evidence="1">
    <name type="scientific">Siphoviridae sp. cth2082</name>
    <dbReference type="NCBI Taxonomy" id="2826422"/>
    <lineage>
        <taxon>Viruses</taxon>
        <taxon>Duplodnaviria</taxon>
        <taxon>Heunggongvirae</taxon>
        <taxon>Uroviricota</taxon>
        <taxon>Caudoviricetes</taxon>
    </lineage>
</organism>
<dbReference type="EMBL" id="BK015005">
    <property type="protein sequence ID" value="DAD86604.1"/>
    <property type="molecule type" value="Genomic_DNA"/>
</dbReference>
<sequence length="142" mass="16013">MAKFETSGLDKMMATLQDVDVLDEATIKEMMDAAGEILVAEIKKRVAQSGFATEDYVKSIKATKIKRNKYDEPYIQVTSVGKNKHGVRRATVLFVLNYGRRPEYGKISGTYFWTKGSKAAESQVDKELEDILTKKLKERGLL</sequence>
<accession>A0A8S5MWM2</accession>
<dbReference type="Pfam" id="PF04883">
    <property type="entry name" value="HK97-gp10_like"/>
    <property type="match status" value="1"/>
</dbReference>
<evidence type="ECO:0000313" key="1">
    <source>
        <dbReference type="EMBL" id="DAD86604.1"/>
    </source>
</evidence>
<evidence type="ECO:0008006" key="2">
    <source>
        <dbReference type="Google" id="ProtNLM"/>
    </source>
</evidence>
<reference evidence="1" key="1">
    <citation type="journal article" date="2021" name="Proc. Natl. Acad. Sci. U.S.A.">
        <title>A Catalog of Tens of Thousands of Viruses from Human Metagenomes Reveals Hidden Associations with Chronic Diseases.</title>
        <authorList>
            <person name="Tisza M.J."/>
            <person name="Buck C.B."/>
        </authorList>
    </citation>
    <scope>NUCLEOTIDE SEQUENCE</scope>
    <source>
        <strain evidence="1">Cth2082</strain>
    </source>
</reference>